<dbReference type="SUPFAM" id="SSF53800">
    <property type="entry name" value="Chelatase"/>
    <property type="match status" value="1"/>
</dbReference>
<sequence>MEGVLYVSHGTRIKEGKQEAVQFLKSVQAHMQVPLQEICFLEILSPSIEEGVDKLVKQGAHKISVIPVLLLCATHAYRDIPLTIQAMQIKYPEVSFCYGRPLGVQQRIVNVLEERILDKVASLNEPHTILLVGRGSYMPETKKDIKEIAEKLSANVSADIEICFLAAVHPSFEEALEMVRNRGGLTIILPYLWFDGWLFRYMQEKVEEANRGDMKVVLCFPLGNHPIMRLALLERVEEARSHLFLISAELERRKSGSHG</sequence>
<dbReference type="Proteomes" id="UP000315215">
    <property type="component" value="Chromosome"/>
</dbReference>
<evidence type="ECO:0000313" key="4">
    <source>
        <dbReference type="Proteomes" id="UP000315215"/>
    </source>
</evidence>
<keyword evidence="4" id="KW-1185">Reference proteome</keyword>
<accession>A0A516KHL4</accession>
<dbReference type="EMBL" id="CP041666">
    <property type="protein sequence ID" value="QDP40877.1"/>
    <property type="molecule type" value="Genomic_DNA"/>
</dbReference>
<evidence type="ECO:0000313" key="3">
    <source>
        <dbReference type="EMBL" id="QDP40877.1"/>
    </source>
</evidence>
<protein>
    <submittedName>
        <fullName evidence="3">Sirohydrochlorin chelatase</fullName>
    </submittedName>
</protein>
<dbReference type="KEGG" id="aqt:FN924_12175"/>
<reference evidence="3 4" key="1">
    <citation type="submission" date="2019-07" db="EMBL/GenBank/DDBJ databases">
        <authorList>
            <person name="Li J."/>
        </authorList>
    </citation>
    <scope>NUCLEOTIDE SEQUENCE [LARGE SCALE GENOMIC DNA]</scope>
    <source>
        <strain evidence="3 4">TKL69</strain>
    </source>
</reference>
<dbReference type="InterPro" id="IPR050963">
    <property type="entry name" value="Sirohydro_Cobaltochel/CbiX"/>
</dbReference>
<name>A0A516KHL4_9BACI</name>
<keyword evidence="1" id="KW-0479">Metal-binding</keyword>
<evidence type="ECO:0000256" key="2">
    <source>
        <dbReference type="ARBA" id="ARBA00023239"/>
    </source>
</evidence>
<gene>
    <name evidence="3" type="ORF">FN924_12175</name>
</gene>
<evidence type="ECO:0000256" key="1">
    <source>
        <dbReference type="ARBA" id="ARBA00022723"/>
    </source>
</evidence>
<organism evidence="3 4">
    <name type="scientific">Radiobacillus deserti</name>
    <dbReference type="NCBI Taxonomy" id="2594883"/>
    <lineage>
        <taxon>Bacteria</taxon>
        <taxon>Bacillati</taxon>
        <taxon>Bacillota</taxon>
        <taxon>Bacilli</taxon>
        <taxon>Bacillales</taxon>
        <taxon>Bacillaceae</taxon>
        <taxon>Radiobacillus</taxon>
    </lineage>
</organism>
<dbReference type="PANTHER" id="PTHR33542">
    <property type="entry name" value="SIROHYDROCHLORIN FERROCHELATASE, CHLOROPLASTIC"/>
    <property type="match status" value="1"/>
</dbReference>
<dbReference type="InterPro" id="IPR002762">
    <property type="entry name" value="CbiX-like"/>
</dbReference>
<dbReference type="CDD" id="cd03416">
    <property type="entry name" value="CbiX_SirB_N"/>
    <property type="match status" value="1"/>
</dbReference>
<dbReference type="PANTHER" id="PTHR33542:SF3">
    <property type="entry name" value="SIROHYDROCHLORIN FERROCHELATASE, CHLOROPLASTIC"/>
    <property type="match status" value="1"/>
</dbReference>
<dbReference type="GO" id="GO:0046872">
    <property type="term" value="F:metal ion binding"/>
    <property type="evidence" value="ECO:0007669"/>
    <property type="project" value="UniProtKB-KW"/>
</dbReference>
<dbReference type="RefSeq" id="WP_143894853.1">
    <property type="nucleotide sequence ID" value="NZ_CP041666.1"/>
</dbReference>
<dbReference type="CDD" id="cd03414">
    <property type="entry name" value="CbiX_SirB_C"/>
    <property type="match status" value="1"/>
</dbReference>
<dbReference type="AlphaFoldDB" id="A0A516KHL4"/>
<dbReference type="Pfam" id="PF01903">
    <property type="entry name" value="CbiX"/>
    <property type="match status" value="2"/>
</dbReference>
<dbReference type="OrthoDB" id="9797895at2"/>
<dbReference type="GO" id="GO:0016829">
    <property type="term" value="F:lyase activity"/>
    <property type="evidence" value="ECO:0007669"/>
    <property type="project" value="UniProtKB-KW"/>
</dbReference>
<keyword evidence="2" id="KW-0456">Lyase</keyword>
<dbReference type="Gene3D" id="3.40.50.1400">
    <property type="match status" value="2"/>
</dbReference>
<proteinExistence type="predicted"/>